<feature type="region of interest" description="Disordered" evidence="4">
    <location>
        <begin position="444"/>
        <end position="483"/>
    </location>
</feature>
<feature type="chain" id="PRO_5031527207" description="DNA damage-binding protein 1" evidence="5">
    <location>
        <begin position="19"/>
        <end position="2153"/>
    </location>
</feature>
<dbReference type="InterPro" id="IPR015943">
    <property type="entry name" value="WD40/YVTN_repeat-like_dom_sf"/>
</dbReference>
<feature type="domain" description="RSE1/DDB1/CPSF1 C-terminal" evidence="7">
    <location>
        <begin position="1797"/>
        <end position="2112"/>
    </location>
</feature>
<feature type="compositionally biased region" description="Low complexity" evidence="4">
    <location>
        <begin position="1757"/>
        <end position="1769"/>
    </location>
</feature>
<evidence type="ECO:0000256" key="1">
    <source>
        <dbReference type="ARBA" id="ARBA00004123"/>
    </source>
</evidence>
<keyword evidence="5" id="KW-0732">Signal</keyword>
<dbReference type="InterPro" id="IPR018846">
    <property type="entry name" value="Beta-prop_RSE1/DDB1/CPSF1_1st"/>
</dbReference>
<dbReference type="Gene3D" id="1.10.150.910">
    <property type="match status" value="1"/>
</dbReference>
<dbReference type="EMBL" id="OC317514">
    <property type="protein sequence ID" value="CAD7397389.1"/>
    <property type="molecule type" value="Genomic_DNA"/>
</dbReference>
<dbReference type="Pfam" id="PF10433">
    <property type="entry name" value="Beta-prop_RSE1_1st"/>
    <property type="match status" value="1"/>
</dbReference>
<dbReference type="SUPFAM" id="SSF51971">
    <property type="entry name" value="Nucleotide-binding domain"/>
    <property type="match status" value="1"/>
</dbReference>
<evidence type="ECO:0000256" key="3">
    <source>
        <dbReference type="ARBA" id="ARBA00023242"/>
    </source>
</evidence>
<dbReference type="InterPro" id="IPR058543">
    <property type="entry name" value="Beta-prop_RSE1/DDB1/CPSF1_2nd"/>
</dbReference>
<keyword evidence="3" id="KW-0539">Nucleus</keyword>
<dbReference type="FunFam" id="1.10.150.910:FF:000001">
    <property type="entry name" value="DNA damage-binding protein 1"/>
    <property type="match status" value="1"/>
</dbReference>
<feature type="region of interest" description="Disordered" evidence="4">
    <location>
        <begin position="580"/>
        <end position="606"/>
    </location>
</feature>
<dbReference type="SUPFAM" id="SSF54373">
    <property type="entry name" value="FAD-linked reductases, C-terminal domain"/>
    <property type="match status" value="1"/>
</dbReference>
<dbReference type="Pfam" id="PF03178">
    <property type="entry name" value="CPSF_A"/>
    <property type="match status" value="1"/>
</dbReference>
<evidence type="ECO:0000256" key="2">
    <source>
        <dbReference type="ARBA" id="ARBA00007453"/>
    </source>
</evidence>
<dbReference type="FunFam" id="2.130.10.10:FF:000081">
    <property type="entry name" value="DNA damage-binding protein 1"/>
    <property type="match status" value="1"/>
</dbReference>
<proteinExistence type="inferred from homology"/>
<feature type="domain" description="FAD dependent oxidoreductase" evidence="6">
    <location>
        <begin position="4"/>
        <end position="273"/>
    </location>
</feature>
<dbReference type="GO" id="GO:0005634">
    <property type="term" value="C:nucleus"/>
    <property type="evidence" value="ECO:0007669"/>
    <property type="project" value="UniProtKB-SubCell"/>
</dbReference>
<evidence type="ECO:0000259" key="6">
    <source>
        <dbReference type="Pfam" id="PF01266"/>
    </source>
</evidence>
<dbReference type="GO" id="GO:0003676">
    <property type="term" value="F:nucleic acid binding"/>
    <property type="evidence" value="ECO:0007669"/>
    <property type="project" value="InterPro"/>
</dbReference>
<dbReference type="Gene3D" id="2.130.10.10">
    <property type="entry name" value="YVTN repeat-like/Quinoprotein amine dehydrogenase"/>
    <property type="match status" value="3"/>
</dbReference>
<feature type="compositionally biased region" description="Low complexity" evidence="4">
    <location>
        <begin position="580"/>
        <end position="594"/>
    </location>
</feature>
<evidence type="ECO:0000259" key="7">
    <source>
        <dbReference type="Pfam" id="PF03178"/>
    </source>
</evidence>
<dbReference type="InterPro" id="IPR006076">
    <property type="entry name" value="FAD-dep_OxRdtase"/>
</dbReference>
<name>A0A7R9CL57_TIMCR</name>
<evidence type="ECO:0000259" key="8">
    <source>
        <dbReference type="Pfam" id="PF10433"/>
    </source>
</evidence>
<dbReference type="PANTHER" id="PTHR10644">
    <property type="entry name" value="DNA REPAIR/RNA PROCESSING CPSF FAMILY"/>
    <property type="match status" value="1"/>
</dbReference>
<dbReference type="Pfam" id="PF23726">
    <property type="entry name" value="Beta-prop_RSE1_2nd"/>
    <property type="match status" value="1"/>
</dbReference>
<feature type="region of interest" description="Disordered" evidence="4">
    <location>
        <begin position="1752"/>
        <end position="1771"/>
    </location>
</feature>
<protein>
    <recommendedName>
        <fullName evidence="11">DNA damage-binding protein 1</fullName>
    </recommendedName>
</protein>
<comment type="subcellular location">
    <subcellularLocation>
        <location evidence="1">Nucleus</location>
    </subcellularLocation>
</comment>
<dbReference type="Gene3D" id="3.30.9.10">
    <property type="entry name" value="D-Amino Acid Oxidase, subunit A, domain 2"/>
    <property type="match status" value="1"/>
</dbReference>
<feature type="domain" description="RSE1/DDB1/CPSF1 first beta-propeller" evidence="8">
    <location>
        <begin position="1022"/>
        <end position="1343"/>
    </location>
</feature>
<feature type="domain" description="RSE1/DDB1/CPSF1 second beta-propeller" evidence="9">
    <location>
        <begin position="1399"/>
        <end position="1707"/>
    </location>
</feature>
<evidence type="ECO:0000256" key="4">
    <source>
        <dbReference type="SAM" id="MobiDB-lite"/>
    </source>
</evidence>
<organism evidence="10">
    <name type="scientific">Timema cristinae</name>
    <name type="common">Walking stick</name>
    <dbReference type="NCBI Taxonomy" id="61476"/>
    <lineage>
        <taxon>Eukaryota</taxon>
        <taxon>Metazoa</taxon>
        <taxon>Ecdysozoa</taxon>
        <taxon>Arthropoda</taxon>
        <taxon>Hexapoda</taxon>
        <taxon>Insecta</taxon>
        <taxon>Pterygota</taxon>
        <taxon>Neoptera</taxon>
        <taxon>Polyneoptera</taxon>
        <taxon>Phasmatodea</taxon>
        <taxon>Timematodea</taxon>
        <taxon>Timematoidea</taxon>
        <taxon>Timematidae</taxon>
        <taxon>Timema</taxon>
    </lineage>
</organism>
<sequence>MPHRVAVVGGGVIGLATAVALQERLLPGVEVIVLSENFSPDTTGDGAAGLWEPYLIGNTPVTNITKWAGQTYRMFRELWQREDGQEVGLSMLPITNLTDDLSDNTPSFWSEEVMGYRMLDRAQLARLGKEHGAKYTKGYTYVTFVCEATKFLPYLQNKLLAGGGHLVRRKVTSLDELAREDYKVIVNCTGLQAHHLVGDTSVVPVRGQVLRVSAPWQNEVIIDLSGDGHHIIPNQESVVIGGTHQEGSWDLNVDPKDTQYILEGCRRIKPTLKEKPPPVHPTEIRTSISPFSAVKLNTTSALANYATEAERSSSKSLGGSPSFSTLCAPRARGPHQARGPNHSGGAQLRTRGQRGHPMLGLCQSSRRYSARGTSGLQALSILPAENIVSMWLKHSCLRKSYSTVPKKLFVINYEKYFCFGAKIGLHLRQYFSIGVTREVDEKFQKKTHGSEQRNGSWAYTPPSVPVATGPSSKEPARTSVQTTDPAGCRFKGEFSSFGHIRIANQRAMRLGRVQQERRALCFNSIREEELFPARLRGLADGALFTAGLQGRVPFLCVVLPGSGVEQTANFTWGRLVSEESFTGDSNSSSRSSWSKPNKLSTPGPSGLEYERVIPTLRRKGQDLSTLSSSCLRFLGERLPVEEVLIKGSLCLLMAGVCWEEFLTAFLFVWLAFTGDFVPGVLKGTFDGGESKESSKTKLMFVTSLGLKYAVRLPNLFILLSENVEVRDLFGDVNVDKLDRLLRVKKDGASLCTLVSVLKRITDKLLSSVGLKLVESDTSVSFTTRFSDRSVSEDSPPFKIICFYPLCESKRLNFVYASLGRTVRVLVGFSSPGGNLFNRTLHCFVGTLVLRSSFRETLRTGVLVAGVVFLVDLVTVCLVQHGPMQGFFLVGADRKLGLWPETFGLFFEVFCREGEDVNARFVLSRKEYRLVLASFSLAWQCKEPSPTDPIVLSENDATNLNVKILGLAIKVTQSSNQYLFGCTGFSHDVTTIWCNHGSPLCGNCPQADSGFCVCNSDLVFVCSSGNFTSPSDLNLILAKNSRIEIHLVTPEGLRPLKEVGLYGKVSVMKFFRSPHETKDLLFIVTSRYNAMILECVGEADHLEIITKAHGNVADRIGKPSETGIIAVIDPEARVIGLRLYDGLFKIIPLDKDNSELKATSIRMEELQVQDLDFLHGCANPTIILIHQDLNGRHVKTHEIALRDKEFHKPSWKQDNVETEASMVIPVPEPLCGAIIIGQESILYHDGNVYVAVAPPVIKQSTIVCYAPVDANGSRYLLGDMAGHLFMLILEHETKSDGSMVVKDLRVELLGEISIPECIRYLDNGVLFIGSRLGDSQLIKLNTRQDDMGCYVSVMETFTNLAPIVDMVVVDLERQGQGQLVTCSGAYKEGSLRIIRNGIGIQEHASIDLPGIKGMWALRVAGTDKFDNTLVMAFVTQTRVLTLNGEEVEETEIPGILSDQQSFYCGNVSHQQIIQVTPTSARLVSVDTQQLIAEWKPPDGKNIGVVACNTSQLFCASGCELYYLEICDGELVLKGQVTLEHEVACLDATPLLEGSLRAEVVAVGLWTDISARILRLPSLEELTKEFLGGEIIPRSILMTCFEGNNYLLCALGDGSMYYFTLNRFTGILSDKKKVTLGTQPTVLRTFRSLATTNVFACSDRPTVIYSSNHKLVFSNVNLKEVNHMCSLNSEAYPDSLALATDSTVTIGTIDEIQKLHIRTVPLGESPRRIAYQESTQTFGVITMRIDIQDAAGLSPLRPSASTQTNSTSSSSNLGSLVKPGAMASAAAANEFGAEVEVHNLLVIDQHTFEVLHAHQFMQCEYAVSLVSTKLGDDPTTYYIVGTALVNPEESESKQGRILIFHYQEGKLVQAAEKEIKGACYSLVEFNGRLLACINSTVRLFEWTAEKELRLECSHFNNITALYLKTKGDFILVGDLMRSMTLLQYKTMEGSFEEVRKLCFMARDYNPNWMTAVEILDDDTFLGAENSANLFICQKDSAATTDEERQQMQEVGQFHLGDMVNVFRHGSLVMQHIGETSTPTQGCVLFGTVSGAIGLVTQIPADFYEFLHELEEKLTHVIKSVGKIDHSAWRSFHTDIKTEPSEGFIDGDLVESFLDLSHDKMKEVSTGLMIDNGSGMKQEATVDDLVKIVEDLTRIH</sequence>
<comment type="similarity">
    <text evidence="2">Belongs to the DDB1 family.</text>
</comment>
<dbReference type="Pfam" id="PF01266">
    <property type="entry name" value="DAO"/>
    <property type="match status" value="1"/>
</dbReference>
<evidence type="ECO:0000256" key="5">
    <source>
        <dbReference type="SAM" id="SignalP"/>
    </source>
</evidence>
<accession>A0A7R9CL57</accession>
<dbReference type="InterPro" id="IPR004871">
    <property type="entry name" value="RSE1/DDB1/CPSF1_C"/>
</dbReference>
<evidence type="ECO:0000313" key="10">
    <source>
        <dbReference type="EMBL" id="CAD7397389.1"/>
    </source>
</evidence>
<feature type="region of interest" description="Disordered" evidence="4">
    <location>
        <begin position="328"/>
        <end position="355"/>
    </location>
</feature>
<gene>
    <name evidence="10" type="ORF">TCEB3V08_LOCUS4068</name>
</gene>
<evidence type="ECO:0000259" key="9">
    <source>
        <dbReference type="Pfam" id="PF23726"/>
    </source>
</evidence>
<dbReference type="InterPro" id="IPR050358">
    <property type="entry name" value="RSE1/DDB1/CFT1"/>
</dbReference>
<evidence type="ECO:0008006" key="11">
    <source>
        <dbReference type="Google" id="ProtNLM"/>
    </source>
</evidence>
<dbReference type="Gene3D" id="3.40.50.720">
    <property type="entry name" value="NAD(P)-binding Rossmann-like Domain"/>
    <property type="match status" value="1"/>
</dbReference>
<reference evidence="10" key="1">
    <citation type="submission" date="2020-11" db="EMBL/GenBank/DDBJ databases">
        <authorList>
            <person name="Tran Van P."/>
        </authorList>
    </citation>
    <scope>NUCLEOTIDE SEQUENCE</scope>
</reference>
<dbReference type="FunFam" id="2.130.10.10:FF:000070">
    <property type="entry name" value="DNA damage-binding protein 1"/>
    <property type="match status" value="1"/>
</dbReference>
<feature type="signal peptide" evidence="5">
    <location>
        <begin position="1"/>
        <end position="18"/>
    </location>
</feature>